<dbReference type="GO" id="GO:0016787">
    <property type="term" value="F:hydrolase activity"/>
    <property type="evidence" value="ECO:0007669"/>
    <property type="project" value="UniProtKB-KW"/>
</dbReference>
<evidence type="ECO:0000259" key="1">
    <source>
        <dbReference type="SMART" id="SM00849"/>
    </source>
</evidence>
<keyword evidence="3" id="KW-1185">Reference proteome</keyword>
<dbReference type="CDD" id="cd07713">
    <property type="entry name" value="DHPS-like_MBL-fold"/>
    <property type="match status" value="1"/>
</dbReference>
<dbReference type="GO" id="GO:0016740">
    <property type="term" value="F:transferase activity"/>
    <property type="evidence" value="ECO:0007669"/>
    <property type="project" value="TreeGrafter"/>
</dbReference>
<dbReference type="KEGG" id="dalk:DSCA_42270"/>
<dbReference type="InterPro" id="IPR052926">
    <property type="entry name" value="Metallo-beta-lactamase_dom"/>
</dbReference>
<dbReference type="PANTHER" id="PTHR13754:SF13">
    <property type="entry name" value="METALLO-BETA-LACTAMASE SUPERFAMILY PROTEIN (AFU_ORTHOLOGUE AFUA_3G07630)"/>
    <property type="match status" value="1"/>
</dbReference>
<dbReference type="InterPro" id="IPR041712">
    <property type="entry name" value="DHPS-like_MBL-fold"/>
</dbReference>
<dbReference type="OrthoDB" id="9803916at2"/>
<keyword evidence="2" id="KW-0378">Hydrolase</keyword>
<feature type="domain" description="Metallo-beta-lactamase" evidence="1">
    <location>
        <begin position="23"/>
        <end position="249"/>
    </location>
</feature>
<name>A0A5K7Z0E3_9BACT</name>
<dbReference type="Gene3D" id="3.60.15.10">
    <property type="entry name" value="Ribonuclease Z/Hydroxyacylglutathione hydrolase-like"/>
    <property type="match status" value="1"/>
</dbReference>
<reference evidence="2 3" key="1">
    <citation type="submission" date="2019-11" db="EMBL/GenBank/DDBJ databases">
        <title>Comparative genomics of hydrocarbon-degrading Desulfosarcina strains.</title>
        <authorList>
            <person name="Watanabe M."/>
            <person name="Kojima H."/>
            <person name="Fukui M."/>
        </authorList>
    </citation>
    <scope>NUCLEOTIDE SEQUENCE [LARGE SCALE GENOMIC DNA]</scope>
    <source>
        <strain evidence="2 3">PL12</strain>
    </source>
</reference>
<dbReference type="SMART" id="SM00849">
    <property type="entry name" value="Lactamase_B"/>
    <property type="match status" value="1"/>
</dbReference>
<dbReference type="EMBL" id="AP021874">
    <property type="protein sequence ID" value="BBO70297.1"/>
    <property type="molecule type" value="Genomic_DNA"/>
</dbReference>
<evidence type="ECO:0000313" key="2">
    <source>
        <dbReference type="EMBL" id="BBO70297.1"/>
    </source>
</evidence>
<dbReference type="InterPro" id="IPR036866">
    <property type="entry name" value="RibonucZ/Hydroxyglut_hydro"/>
</dbReference>
<dbReference type="Pfam" id="PF00753">
    <property type="entry name" value="Lactamase_B"/>
    <property type="match status" value="1"/>
</dbReference>
<accession>A0A5K7Z0E3</accession>
<evidence type="ECO:0000313" key="3">
    <source>
        <dbReference type="Proteomes" id="UP000427906"/>
    </source>
</evidence>
<dbReference type="InterPro" id="IPR001279">
    <property type="entry name" value="Metallo-B-lactamas"/>
</dbReference>
<organism evidence="2 3">
    <name type="scientific">Desulfosarcina alkanivorans</name>
    <dbReference type="NCBI Taxonomy" id="571177"/>
    <lineage>
        <taxon>Bacteria</taxon>
        <taxon>Pseudomonadati</taxon>
        <taxon>Thermodesulfobacteriota</taxon>
        <taxon>Desulfobacteria</taxon>
        <taxon>Desulfobacterales</taxon>
        <taxon>Desulfosarcinaceae</taxon>
        <taxon>Desulfosarcina</taxon>
    </lineage>
</organism>
<dbReference type="SUPFAM" id="SSF56281">
    <property type="entry name" value="Metallo-hydrolase/oxidoreductase"/>
    <property type="match status" value="1"/>
</dbReference>
<dbReference type="Proteomes" id="UP000427906">
    <property type="component" value="Chromosome"/>
</dbReference>
<protein>
    <submittedName>
        <fullName evidence="2">MBL fold metallo-hydrolase</fullName>
    </submittedName>
</protein>
<sequence length="278" mass="29978">MKTRLTILCENSVGRPAGVIGEHGFACLIETDAGNVLFDTGQGMGLCGNARAMGKNLASIQAIAISHGHYDHTGGLPQVLRQAGPVPVYGHPDIFTARTWSDGKTTRYIGMRHRREYLESLGARFHLIRDPVEISPGIHLTGEIPRTNDFERPDPDMTLHPAGGTAVCPDPVADDLSLVVDSPKGLILVLGCAHAGMVNIITHVLQTFGRDRIYAVIGGTHLGFSQPAQFDETLKAIDRYGIERVGVSHCTGQEKAAIMHERLGARFFFGCVGAELYG</sequence>
<gene>
    <name evidence="2" type="ORF">DSCA_42270</name>
</gene>
<dbReference type="PANTHER" id="PTHR13754">
    <property type="entry name" value="METALLO-BETA-LACTAMASE SUPERFAMILY PROTEIN"/>
    <property type="match status" value="1"/>
</dbReference>
<proteinExistence type="predicted"/>
<dbReference type="AlphaFoldDB" id="A0A5K7Z0E3"/>
<dbReference type="RefSeq" id="WP_155318255.1">
    <property type="nucleotide sequence ID" value="NZ_AP021874.1"/>
</dbReference>